<dbReference type="EMBL" id="QFWT01000033">
    <property type="protein sequence ID" value="PWI30476.1"/>
    <property type="molecule type" value="Genomic_DNA"/>
</dbReference>
<feature type="domain" description="Transposase IS116/IS110/IS902 C-terminal" evidence="1">
    <location>
        <begin position="2"/>
        <end position="63"/>
    </location>
</feature>
<evidence type="ECO:0000259" key="1">
    <source>
        <dbReference type="Pfam" id="PF02371"/>
    </source>
</evidence>
<organism evidence="2 3">
    <name type="scientific">Vibrio albus</name>
    <dbReference type="NCBI Taxonomy" id="2200953"/>
    <lineage>
        <taxon>Bacteria</taxon>
        <taxon>Pseudomonadati</taxon>
        <taxon>Pseudomonadota</taxon>
        <taxon>Gammaproteobacteria</taxon>
        <taxon>Vibrionales</taxon>
        <taxon>Vibrionaceae</taxon>
        <taxon>Vibrio</taxon>
    </lineage>
</organism>
<dbReference type="GO" id="GO:0004803">
    <property type="term" value="F:transposase activity"/>
    <property type="evidence" value="ECO:0007669"/>
    <property type="project" value="InterPro"/>
</dbReference>
<sequence length="103" mass="11913">IHRFKKVGHFASYCRCVASTRESNGKKKGEGNKKAGNKYLSWVFSEAAHFAVRYDARIKAFYERKRQKRNGIVAIRAVAHKLARAVYYMLKEQIPFDVNRAFG</sequence>
<dbReference type="Proteomes" id="UP000245362">
    <property type="component" value="Unassembled WGS sequence"/>
</dbReference>
<keyword evidence="3" id="KW-1185">Reference proteome</keyword>
<evidence type="ECO:0000313" key="2">
    <source>
        <dbReference type="EMBL" id="PWI30476.1"/>
    </source>
</evidence>
<dbReference type="OrthoDB" id="1523051at2"/>
<dbReference type="AlphaFoldDB" id="A0A2U3B0Z8"/>
<comment type="caution">
    <text evidence="2">The sequence shown here is derived from an EMBL/GenBank/DDBJ whole genome shotgun (WGS) entry which is preliminary data.</text>
</comment>
<dbReference type="Pfam" id="PF02371">
    <property type="entry name" value="Transposase_20"/>
    <property type="match status" value="1"/>
</dbReference>
<reference evidence="2 3" key="1">
    <citation type="submission" date="2018-05" db="EMBL/GenBank/DDBJ databases">
        <title>Vibrio limimaris sp. nov., isolated from marine sediment.</title>
        <authorList>
            <person name="Li C.-M."/>
        </authorList>
    </citation>
    <scope>NUCLEOTIDE SEQUENCE [LARGE SCALE GENOMIC DNA]</scope>
    <source>
        <strain evidence="2 3">E4404</strain>
    </source>
</reference>
<protein>
    <submittedName>
        <fullName evidence="2">IS110 family transposase</fullName>
    </submittedName>
</protein>
<dbReference type="PANTHER" id="PTHR33055">
    <property type="entry name" value="TRANSPOSASE FOR INSERTION SEQUENCE ELEMENT IS1111A"/>
    <property type="match status" value="1"/>
</dbReference>
<name>A0A2U3B0Z8_9VIBR</name>
<dbReference type="InterPro" id="IPR047650">
    <property type="entry name" value="Transpos_IS110"/>
</dbReference>
<dbReference type="GO" id="GO:0003677">
    <property type="term" value="F:DNA binding"/>
    <property type="evidence" value="ECO:0007669"/>
    <property type="project" value="InterPro"/>
</dbReference>
<dbReference type="GO" id="GO:0006313">
    <property type="term" value="P:DNA transposition"/>
    <property type="evidence" value="ECO:0007669"/>
    <property type="project" value="InterPro"/>
</dbReference>
<feature type="non-terminal residue" evidence="2">
    <location>
        <position position="1"/>
    </location>
</feature>
<gene>
    <name evidence="2" type="ORF">DI392_19400</name>
</gene>
<proteinExistence type="predicted"/>
<evidence type="ECO:0000313" key="3">
    <source>
        <dbReference type="Proteomes" id="UP000245362"/>
    </source>
</evidence>
<accession>A0A2U3B0Z8</accession>
<dbReference type="PANTHER" id="PTHR33055:SF15">
    <property type="entry name" value="TRANSPOSASE-RELATED"/>
    <property type="match status" value="1"/>
</dbReference>
<dbReference type="InterPro" id="IPR003346">
    <property type="entry name" value="Transposase_20"/>
</dbReference>